<dbReference type="OMA" id="CEGANLY"/>
<dbReference type="Gene3D" id="2.60.120.330">
    <property type="entry name" value="B-lactam Antibiotic, Isopenicillin N Synthase, Chain"/>
    <property type="match status" value="1"/>
</dbReference>
<dbReference type="KEGG" id="nta:107781264"/>
<dbReference type="GO" id="GO:0016706">
    <property type="term" value="F:2-oxoglutarate-dependent dioxygenase activity"/>
    <property type="evidence" value="ECO:0000318"/>
    <property type="project" value="GO_Central"/>
</dbReference>
<evidence type="ECO:0000256" key="4">
    <source>
        <dbReference type="RuleBase" id="RU003682"/>
    </source>
</evidence>
<dbReference type="OrthoDB" id="288590at2759"/>
<dbReference type="GO" id="GO:0046872">
    <property type="term" value="F:metal ion binding"/>
    <property type="evidence" value="ECO:0007669"/>
    <property type="project" value="UniProtKB-KW"/>
</dbReference>
<dbReference type="GO" id="GO:0002238">
    <property type="term" value="P:response to molecule of fungal origin"/>
    <property type="evidence" value="ECO:0007669"/>
    <property type="project" value="UniProtKB-ARBA"/>
</dbReference>
<keyword evidence="6" id="KW-1185">Reference proteome</keyword>
<dbReference type="Proteomes" id="UP000790787">
    <property type="component" value="Chromosome 7"/>
</dbReference>
<dbReference type="InterPro" id="IPR026992">
    <property type="entry name" value="DIOX_N"/>
</dbReference>
<reference evidence="6" key="1">
    <citation type="journal article" date="2014" name="Nat. Commun.">
        <title>The tobacco genome sequence and its comparison with those of tomato and potato.</title>
        <authorList>
            <person name="Sierro N."/>
            <person name="Battey J.N."/>
            <person name="Ouadi S."/>
            <person name="Bakaher N."/>
            <person name="Bovet L."/>
            <person name="Willig A."/>
            <person name="Goepfert S."/>
            <person name="Peitsch M.C."/>
            <person name="Ivanov N.V."/>
        </authorList>
    </citation>
    <scope>NUCLEOTIDE SEQUENCE [LARGE SCALE GENOMIC DNA]</scope>
</reference>
<keyword evidence="4" id="KW-0560">Oxidoreductase</keyword>
<gene>
    <name evidence="7" type="primary">LOC107781264</name>
</gene>
<evidence type="ECO:0000256" key="3">
    <source>
        <dbReference type="ARBA" id="ARBA00023004"/>
    </source>
</evidence>
<dbReference type="GO" id="GO:0009805">
    <property type="term" value="P:coumarin biosynthetic process"/>
    <property type="evidence" value="ECO:0007669"/>
    <property type="project" value="UniProtKB-ARBA"/>
</dbReference>
<keyword evidence="7" id="KW-0223">Dioxygenase</keyword>
<dbReference type="SMR" id="A0A1S3YZ85"/>
<dbReference type="PROSITE" id="PS51471">
    <property type="entry name" value="FE2OG_OXY"/>
    <property type="match status" value="1"/>
</dbReference>
<keyword evidence="3 4" id="KW-0408">Iron</keyword>
<comment type="similarity">
    <text evidence="4">Belongs to the iron/ascorbate-dependent oxidoreductase family.</text>
</comment>
<evidence type="ECO:0000256" key="2">
    <source>
        <dbReference type="ARBA" id="ARBA00022896"/>
    </source>
</evidence>
<dbReference type="RefSeq" id="XP_016457433.1">
    <property type="nucleotide sequence ID" value="XM_016601947.1"/>
</dbReference>
<dbReference type="AlphaFoldDB" id="A0A1S3YZ85"/>
<dbReference type="SUPFAM" id="SSF51197">
    <property type="entry name" value="Clavaminate synthase-like"/>
    <property type="match status" value="1"/>
</dbReference>
<dbReference type="RefSeq" id="XP_016457433.1">
    <property type="nucleotide sequence ID" value="XM_016601947.2"/>
</dbReference>
<dbReference type="InterPro" id="IPR050231">
    <property type="entry name" value="Iron_ascorbate_oxido_reductase"/>
</dbReference>
<dbReference type="Pfam" id="PF14226">
    <property type="entry name" value="DIOX_N"/>
    <property type="match status" value="1"/>
</dbReference>
<dbReference type="PaxDb" id="4097-A0A1S3YZ85"/>
<keyword evidence="1 4" id="KW-0479">Metal-binding</keyword>
<accession>A0A1S3YZ85</accession>
<name>A0A1S3YZ85_TOBAC</name>
<evidence type="ECO:0000313" key="7">
    <source>
        <dbReference type="RefSeq" id="XP_016457433.1"/>
    </source>
</evidence>
<organism evidence="6 7">
    <name type="scientific">Nicotiana tabacum</name>
    <name type="common">Common tobacco</name>
    <dbReference type="NCBI Taxonomy" id="4097"/>
    <lineage>
        <taxon>Eukaryota</taxon>
        <taxon>Viridiplantae</taxon>
        <taxon>Streptophyta</taxon>
        <taxon>Embryophyta</taxon>
        <taxon>Tracheophyta</taxon>
        <taxon>Spermatophyta</taxon>
        <taxon>Magnoliopsida</taxon>
        <taxon>eudicotyledons</taxon>
        <taxon>Gunneridae</taxon>
        <taxon>Pentapetalae</taxon>
        <taxon>asterids</taxon>
        <taxon>lamiids</taxon>
        <taxon>Solanales</taxon>
        <taxon>Solanaceae</taxon>
        <taxon>Nicotianoideae</taxon>
        <taxon>Nicotianeae</taxon>
        <taxon>Nicotiana</taxon>
    </lineage>
</organism>
<evidence type="ECO:0000313" key="6">
    <source>
        <dbReference type="Proteomes" id="UP000790787"/>
    </source>
</evidence>
<dbReference type="GeneID" id="107781264"/>
<dbReference type="STRING" id="4097.A0A1S3YZ85"/>
<dbReference type="PANTHER" id="PTHR47990">
    <property type="entry name" value="2-OXOGLUTARATE (2OG) AND FE(II)-DEPENDENT OXYGENASE SUPERFAMILY PROTEIN-RELATED"/>
    <property type="match status" value="1"/>
</dbReference>
<dbReference type="GO" id="GO:0031418">
    <property type="term" value="F:L-ascorbic acid binding"/>
    <property type="evidence" value="ECO:0007669"/>
    <property type="project" value="UniProtKB-KW"/>
</dbReference>
<dbReference type="InterPro" id="IPR044861">
    <property type="entry name" value="IPNS-like_FE2OG_OXY"/>
</dbReference>
<feature type="domain" description="Fe2OG dioxygenase" evidence="5">
    <location>
        <begin position="160"/>
        <end position="267"/>
    </location>
</feature>
<dbReference type="InterPro" id="IPR027443">
    <property type="entry name" value="IPNS-like_sf"/>
</dbReference>
<evidence type="ECO:0000259" key="5">
    <source>
        <dbReference type="PROSITE" id="PS51471"/>
    </source>
</evidence>
<dbReference type="Pfam" id="PF03171">
    <property type="entry name" value="2OG-FeII_Oxy"/>
    <property type="match status" value="1"/>
</dbReference>
<dbReference type="InterPro" id="IPR005123">
    <property type="entry name" value="Oxoglu/Fe-dep_dioxygenase_dom"/>
</dbReference>
<reference evidence="7" key="2">
    <citation type="submission" date="2025-08" db="UniProtKB">
        <authorList>
            <consortium name="RefSeq"/>
        </authorList>
    </citation>
    <scope>IDENTIFICATION</scope>
    <source>
        <tissue evidence="7">Leaf</tissue>
    </source>
</reference>
<sequence>MSQTLSNAPIIDLTKLEDSNSWLELCNDVRHALEDHGYFISLYDKVSSELENEIFDVMDELFDLPIETKKKNSSDFYFYRWVGQLEAAPLHESFGIVCPTDIQALQTFTTLMWRQSNERFSETVTSYVKAAAELEQLVDKMVFQSYGVAERHYESHIAATTYLLRPTKYATPPPSADDDGANINNIGANIHTDKSFSTLLFQNQINGLQVESKSGDWIAVDVPPSAFIFMAGDAYEAWSNGRIYAPRHQVLLKEEKQRYTLALFTFNKGITDIPEELVDETHPLQYKPFDNFGLAWYYLSGANSMIHSTAKAYCGINNTASIA</sequence>
<protein>
    <submittedName>
        <fullName evidence="7">2-oxoglutarate-dependent dioxygenase AOP1 isoform X1</fullName>
    </submittedName>
</protein>
<evidence type="ECO:0000256" key="1">
    <source>
        <dbReference type="ARBA" id="ARBA00022723"/>
    </source>
</evidence>
<proteinExistence type="inferred from homology"/>
<keyword evidence="2" id="KW-0847">Vitamin C</keyword>